<organism evidence="1 2">
    <name type="scientific">Stappia indica</name>
    <dbReference type="NCBI Taxonomy" id="538381"/>
    <lineage>
        <taxon>Bacteria</taxon>
        <taxon>Pseudomonadati</taxon>
        <taxon>Pseudomonadota</taxon>
        <taxon>Alphaproteobacteria</taxon>
        <taxon>Hyphomicrobiales</taxon>
        <taxon>Stappiaceae</taxon>
        <taxon>Stappia</taxon>
    </lineage>
</organism>
<evidence type="ECO:0000313" key="1">
    <source>
        <dbReference type="EMBL" id="SOC27670.1"/>
    </source>
</evidence>
<sequence length="98" mass="10965">MSFAEHVAADCRLIILRALAEETDQQLNETILVAILETFGHRKSREYVRTQLRRLAELDAVRLTEAGTIFVATLRRAGLDHVQRRALIEGVGVPSPEA</sequence>
<name>A0A285TYY1_9HYPH</name>
<accession>A0A285TYY1</accession>
<reference evidence="1 2" key="1">
    <citation type="submission" date="2017-08" db="EMBL/GenBank/DDBJ databases">
        <authorList>
            <person name="de Groot N.N."/>
        </authorList>
    </citation>
    <scope>NUCLEOTIDE SEQUENCE [LARGE SCALE GENOMIC DNA]</scope>
    <source>
        <strain evidence="1 2">USBA 352</strain>
    </source>
</reference>
<dbReference type="Proteomes" id="UP000219331">
    <property type="component" value="Unassembled WGS sequence"/>
</dbReference>
<dbReference type="OrthoDB" id="7858662at2"/>
<dbReference type="AlphaFoldDB" id="A0A285TYY1"/>
<keyword evidence="2" id="KW-1185">Reference proteome</keyword>
<evidence type="ECO:0008006" key="3">
    <source>
        <dbReference type="Google" id="ProtNLM"/>
    </source>
</evidence>
<evidence type="ECO:0000313" key="2">
    <source>
        <dbReference type="Proteomes" id="UP000219331"/>
    </source>
</evidence>
<gene>
    <name evidence="1" type="ORF">SAMN05421512_12020</name>
</gene>
<proteinExistence type="predicted"/>
<protein>
    <recommendedName>
        <fullName evidence="3">ArsR family transcriptional regulator</fullName>
    </recommendedName>
</protein>
<dbReference type="EMBL" id="OBML01000020">
    <property type="protein sequence ID" value="SOC27670.1"/>
    <property type="molecule type" value="Genomic_DNA"/>
</dbReference>
<dbReference type="RefSeq" id="WP_097176734.1">
    <property type="nucleotide sequence ID" value="NZ_OBML01000020.1"/>
</dbReference>